<dbReference type="RefSeq" id="WP_049486957.1">
    <property type="nucleotide sequence ID" value="NZ_VFJA01000002.1"/>
</dbReference>
<accession>A0A501PAR8</accession>
<protein>
    <submittedName>
        <fullName evidence="1">DUF1310 family protein</fullName>
    </submittedName>
</protein>
<gene>
    <name evidence="1" type="ORF">FJN11_06250</name>
</gene>
<organism evidence="1 2">
    <name type="scientific">Streptococcus symci</name>
    <dbReference type="NCBI Taxonomy" id="2588991"/>
    <lineage>
        <taxon>Bacteria</taxon>
        <taxon>Bacillati</taxon>
        <taxon>Bacillota</taxon>
        <taxon>Bacilli</taxon>
        <taxon>Lactobacillales</taxon>
        <taxon>Streptococcaceae</taxon>
        <taxon>Streptococcus</taxon>
    </lineage>
</organism>
<dbReference type="Proteomes" id="UP000318281">
    <property type="component" value="Unassembled WGS sequence"/>
</dbReference>
<evidence type="ECO:0000313" key="2">
    <source>
        <dbReference type="Proteomes" id="UP000318281"/>
    </source>
</evidence>
<dbReference type="PROSITE" id="PS51257">
    <property type="entry name" value="PROKAR_LIPOPROTEIN"/>
    <property type="match status" value="1"/>
</dbReference>
<proteinExistence type="predicted"/>
<reference evidence="1 2" key="1">
    <citation type="submission" date="2019-06" db="EMBL/GenBank/DDBJ databases">
        <title>Streptococcus sp.</title>
        <authorList>
            <person name="Xiao C."/>
            <person name="Li X."/>
            <person name="Sun Y."/>
            <person name="Qi H."/>
        </authorList>
    </citation>
    <scope>NUCLEOTIDE SEQUENCE [LARGE SCALE GENOMIC DNA]</scope>
    <source>
        <strain evidence="1 2">C17</strain>
    </source>
</reference>
<keyword evidence="2" id="KW-1185">Reference proteome</keyword>
<comment type="caution">
    <text evidence="1">The sequence shown here is derived from an EMBL/GenBank/DDBJ whole genome shotgun (WGS) entry which is preliminary data.</text>
</comment>
<dbReference type="InterPro" id="IPR010738">
    <property type="entry name" value="DUF1310"/>
</dbReference>
<sequence length="131" mass="14860">MKKTKKSMIILFSILAVIGITIGGCSMHQYQKKQEMIAIATSDEAKKVYENHMKANDPKALTEDGIIKSYDIDTETLEYNPMGGLMVRIYFNNDKELDFHFGLIKDNSGNYESYGYTVSPKLSSMLKESKK</sequence>
<dbReference type="EMBL" id="VFJA01000002">
    <property type="protein sequence ID" value="TPD57162.1"/>
    <property type="molecule type" value="Genomic_DNA"/>
</dbReference>
<dbReference type="Gene3D" id="3.10.450.130">
    <property type="entry name" value="folded 79 residue fragment of lin0334 like domains"/>
    <property type="match status" value="1"/>
</dbReference>
<dbReference type="AlphaFoldDB" id="A0A501PAR8"/>
<evidence type="ECO:0000313" key="1">
    <source>
        <dbReference type="EMBL" id="TPD57162.1"/>
    </source>
</evidence>
<name>A0A501PAR8_9STRE</name>
<dbReference type="Pfam" id="PF07006">
    <property type="entry name" value="DUF1310"/>
    <property type="match status" value="1"/>
</dbReference>